<dbReference type="Proteomes" id="UP000887565">
    <property type="component" value="Unplaced"/>
</dbReference>
<organism evidence="1 2">
    <name type="scientific">Romanomermis culicivorax</name>
    <name type="common">Nematode worm</name>
    <dbReference type="NCBI Taxonomy" id="13658"/>
    <lineage>
        <taxon>Eukaryota</taxon>
        <taxon>Metazoa</taxon>
        <taxon>Ecdysozoa</taxon>
        <taxon>Nematoda</taxon>
        <taxon>Enoplea</taxon>
        <taxon>Dorylaimia</taxon>
        <taxon>Mermithida</taxon>
        <taxon>Mermithoidea</taxon>
        <taxon>Mermithidae</taxon>
        <taxon>Romanomermis</taxon>
    </lineage>
</organism>
<reference evidence="2" key="1">
    <citation type="submission" date="2022-11" db="UniProtKB">
        <authorList>
            <consortium name="WormBaseParasite"/>
        </authorList>
    </citation>
    <scope>IDENTIFICATION</scope>
</reference>
<sequence>MLELRGALPGADLALLLTTRQLSLDNDGTSRLGLRTWTLVKKASVPDVLSAETGGSLTIQGYYDLKSTIEVTNFFIMTVCYCN</sequence>
<evidence type="ECO:0000313" key="1">
    <source>
        <dbReference type="Proteomes" id="UP000887565"/>
    </source>
</evidence>
<dbReference type="AlphaFoldDB" id="A0A915IDZ4"/>
<evidence type="ECO:0000313" key="2">
    <source>
        <dbReference type="WBParaSite" id="nRc.2.0.1.t12122-RA"/>
    </source>
</evidence>
<name>A0A915IDZ4_ROMCU</name>
<accession>A0A915IDZ4</accession>
<keyword evidence="1" id="KW-1185">Reference proteome</keyword>
<protein>
    <submittedName>
        <fullName evidence="2">Uncharacterized protein</fullName>
    </submittedName>
</protein>
<proteinExistence type="predicted"/>
<dbReference type="WBParaSite" id="nRc.2.0.1.t12122-RA">
    <property type="protein sequence ID" value="nRc.2.0.1.t12122-RA"/>
    <property type="gene ID" value="nRc.2.0.1.g12122"/>
</dbReference>